<sequence length="108" mass="13019">MKQNELEHFVSQLSEAERSAAEKIRQAEVDAEQRLSNRREQLEHEHQEYLNALEQTFKQEKQLCLEELANEQQQLELETSERIERLRQRHAKKQISLVNWLVQRITQP</sequence>
<keyword evidence="4" id="KW-0175">Coiled coil</keyword>
<comment type="caution">
    <text evidence="5">The sequence shown here is derived from an EMBL/GenBank/DDBJ whole genome shotgun (WGS) entry which is preliminary data.</text>
</comment>
<accession>A0A3P1SWT5</accession>
<dbReference type="Proteomes" id="UP000267535">
    <property type="component" value="Unassembled WGS sequence"/>
</dbReference>
<proteinExistence type="predicted"/>
<evidence type="ECO:0000256" key="2">
    <source>
        <dbReference type="ARBA" id="ARBA00022781"/>
    </source>
</evidence>
<dbReference type="AlphaFoldDB" id="A0A3P1SWT5"/>
<dbReference type="GO" id="GO:0016471">
    <property type="term" value="C:vacuolar proton-transporting V-type ATPase complex"/>
    <property type="evidence" value="ECO:0007669"/>
    <property type="project" value="InterPro"/>
</dbReference>
<reference evidence="5 6" key="1">
    <citation type="submission" date="2018-11" db="EMBL/GenBank/DDBJ databases">
        <title>The draft genome sequence of Amphritea balenae JAMM 1525T.</title>
        <authorList>
            <person name="Fang Z."/>
            <person name="Zhang Y."/>
            <person name="Han X."/>
        </authorList>
    </citation>
    <scope>NUCLEOTIDE SEQUENCE [LARGE SCALE GENOMIC DNA]</scope>
    <source>
        <strain evidence="5 6">JAMM 1525</strain>
    </source>
</reference>
<evidence type="ECO:0008006" key="7">
    <source>
        <dbReference type="Google" id="ProtNLM"/>
    </source>
</evidence>
<evidence type="ECO:0000256" key="4">
    <source>
        <dbReference type="SAM" id="Coils"/>
    </source>
</evidence>
<protein>
    <recommendedName>
        <fullName evidence="7">ATPase</fullName>
    </recommendedName>
</protein>
<feature type="coiled-coil region" evidence="4">
    <location>
        <begin position="25"/>
        <end position="89"/>
    </location>
</feature>
<gene>
    <name evidence="5" type="ORF">EHS89_02820</name>
</gene>
<organism evidence="5 6">
    <name type="scientific">Amphritea balenae</name>
    <dbReference type="NCBI Taxonomy" id="452629"/>
    <lineage>
        <taxon>Bacteria</taxon>
        <taxon>Pseudomonadati</taxon>
        <taxon>Pseudomonadota</taxon>
        <taxon>Gammaproteobacteria</taxon>
        <taxon>Oceanospirillales</taxon>
        <taxon>Oceanospirillaceae</taxon>
        <taxon>Amphritea</taxon>
    </lineage>
</organism>
<dbReference type="InterPro" id="IPR005124">
    <property type="entry name" value="V-ATPase_G"/>
</dbReference>
<keyword evidence="2" id="KW-0375">Hydrogen ion transport</keyword>
<dbReference type="Pfam" id="PF03179">
    <property type="entry name" value="V-ATPase_G"/>
    <property type="match status" value="1"/>
</dbReference>
<keyword evidence="1" id="KW-0813">Transport</keyword>
<keyword evidence="3" id="KW-0406">Ion transport</keyword>
<dbReference type="RefSeq" id="WP_124924582.1">
    <property type="nucleotide sequence ID" value="NZ_BMOH01000001.1"/>
</dbReference>
<evidence type="ECO:0000256" key="1">
    <source>
        <dbReference type="ARBA" id="ARBA00022448"/>
    </source>
</evidence>
<dbReference type="EMBL" id="RQXV01000001">
    <property type="protein sequence ID" value="RRD01508.1"/>
    <property type="molecule type" value="Genomic_DNA"/>
</dbReference>
<dbReference type="GO" id="GO:0046961">
    <property type="term" value="F:proton-transporting ATPase activity, rotational mechanism"/>
    <property type="evidence" value="ECO:0007669"/>
    <property type="project" value="InterPro"/>
</dbReference>
<name>A0A3P1SWT5_9GAMM</name>
<dbReference type="Gene3D" id="1.20.5.2950">
    <property type="match status" value="1"/>
</dbReference>
<evidence type="ECO:0000313" key="6">
    <source>
        <dbReference type="Proteomes" id="UP000267535"/>
    </source>
</evidence>
<evidence type="ECO:0000256" key="3">
    <source>
        <dbReference type="ARBA" id="ARBA00023065"/>
    </source>
</evidence>
<keyword evidence="6" id="KW-1185">Reference proteome</keyword>
<evidence type="ECO:0000313" key="5">
    <source>
        <dbReference type="EMBL" id="RRD01508.1"/>
    </source>
</evidence>